<dbReference type="InterPro" id="IPR007612">
    <property type="entry name" value="LOR"/>
</dbReference>
<sequence>MAASPTPVINSSYCAPHALNIDIVRKVMKVTDGNFVVKDVNGKTIFKVKDSFFTLHDRRVLLDSAGNTLVTLYKKIRSMHDRWNVFRGTSTEPEDLIFTVKRSSSIQWSSKLHVFLASNTAKDRCDFMVKDNVIFAGESSTVVAYMQKKDSVSSFLFGKDTFMLTVHSNIYYAFIVTLIVILDEISEGDLSKVLGDLTILTVNLVTGVPISIN</sequence>
<dbReference type="Pfam" id="PF04525">
    <property type="entry name" value="LOR"/>
    <property type="match status" value="1"/>
</dbReference>
<organism evidence="2 3">
    <name type="scientific">Quillaja saponaria</name>
    <name type="common">Soap bark tree</name>
    <dbReference type="NCBI Taxonomy" id="32244"/>
    <lineage>
        <taxon>Eukaryota</taxon>
        <taxon>Viridiplantae</taxon>
        <taxon>Streptophyta</taxon>
        <taxon>Embryophyta</taxon>
        <taxon>Tracheophyta</taxon>
        <taxon>Spermatophyta</taxon>
        <taxon>Magnoliopsida</taxon>
        <taxon>eudicotyledons</taxon>
        <taxon>Gunneridae</taxon>
        <taxon>Pentapetalae</taxon>
        <taxon>rosids</taxon>
        <taxon>fabids</taxon>
        <taxon>Fabales</taxon>
        <taxon>Quillajaceae</taxon>
        <taxon>Quillaja</taxon>
    </lineage>
</organism>
<dbReference type="Gene3D" id="2.40.160.200">
    <property type="entry name" value="LURP1-related"/>
    <property type="match status" value="1"/>
</dbReference>
<comment type="caution">
    <text evidence="2">The sequence shown here is derived from an EMBL/GenBank/DDBJ whole genome shotgun (WGS) entry which is preliminary data.</text>
</comment>
<accession>A0AAD7P9Y3</accession>
<keyword evidence="3" id="KW-1185">Reference proteome</keyword>
<comment type="similarity">
    <text evidence="1">Belongs to the LOR family.</text>
</comment>
<dbReference type="PANTHER" id="PTHR31087:SF160">
    <property type="entry name" value="PROTEIN LURP-ONE-RELATED 1-RELATED"/>
    <property type="match status" value="1"/>
</dbReference>
<dbReference type="KEGG" id="qsa:O6P43_031976"/>
<evidence type="ECO:0000313" key="2">
    <source>
        <dbReference type="EMBL" id="KAJ7947130.1"/>
    </source>
</evidence>
<dbReference type="SUPFAM" id="SSF54518">
    <property type="entry name" value="Tubby C-terminal domain-like"/>
    <property type="match status" value="1"/>
</dbReference>
<dbReference type="InterPro" id="IPR025659">
    <property type="entry name" value="Tubby-like_C"/>
</dbReference>
<dbReference type="AlphaFoldDB" id="A0AAD7P9Y3"/>
<dbReference type="Proteomes" id="UP001163823">
    <property type="component" value="Chromosome 13"/>
</dbReference>
<dbReference type="InterPro" id="IPR038595">
    <property type="entry name" value="LOR_sf"/>
</dbReference>
<proteinExistence type="inferred from homology"/>
<protein>
    <submittedName>
        <fullName evidence="2">LURP-one-like protein</fullName>
    </submittedName>
</protein>
<dbReference type="PANTHER" id="PTHR31087">
    <property type="match status" value="1"/>
</dbReference>
<reference evidence="2" key="1">
    <citation type="journal article" date="2023" name="Science">
        <title>Elucidation of the pathway for biosynthesis of saponin adjuvants from the soapbark tree.</title>
        <authorList>
            <person name="Reed J."/>
            <person name="Orme A."/>
            <person name="El-Demerdash A."/>
            <person name="Owen C."/>
            <person name="Martin L.B.B."/>
            <person name="Misra R.C."/>
            <person name="Kikuchi S."/>
            <person name="Rejzek M."/>
            <person name="Martin A.C."/>
            <person name="Harkess A."/>
            <person name="Leebens-Mack J."/>
            <person name="Louveau T."/>
            <person name="Stephenson M.J."/>
            <person name="Osbourn A."/>
        </authorList>
    </citation>
    <scope>NUCLEOTIDE SEQUENCE</scope>
    <source>
        <strain evidence="2">S10</strain>
    </source>
</reference>
<name>A0AAD7P9Y3_QUISA</name>
<evidence type="ECO:0000256" key="1">
    <source>
        <dbReference type="ARBA" id="ARBA00005437"/>
    </source>
</evidence>
<evidence type="ECO:0000313" key="3">
    <source>
        <dbReference type="Proteomes" id="UP001163823"/>
    </source>
</evidence>
<gene>
    <name evidence="2" type="ORF">O6P43_031976</name>
</gene>
<dbReference type="EMBL" id="JARAOO010000013">
    <property type="protein sequence ID" value="KAJ7947130.1"/>
    <property type="molecule type" value="Genomic_DNA"/>
</dbReference>